<comment type="function">
    <text evidence="6">May nick specific sequences that contain T:G mispairs resulting from m5C-deamination.</text>
</comment>
<keyword evidence="5 6" id="KW-0234">DNA repair</keyword>
<dbReference type="Proteomes" id="UP000675747">
    <property type="component" value="Unassembled WGS sequence"/>
</dbReference>
<dbReference type="EMBL" id="JAGQFT020000004">
    <property type="protein sequence ID" value="MBS7456826.1"/>
    <property type="molecule type" value="Genomic_DNA"/>
</dbReference>
<comment type="caution">
    <text evidence="7">The sequence shown here is derived from an EMBL/GenBank/DDBJ whole genome shotgun (WGS) entry which is preliminary data.</text>
</comment>
<dbReference type="GO" id="GO:0016787">
    <property type="term" value="F:hydrolase activity"/>
    <property type="evidence" value="ECO:0007669"/>
    <property type="project" value="UniProtKB-KW"/>
</dbReference>
<dbReference type="AlphaFoldDB" id="A0A8J8AZI8"/>
<organism evidence="7">
    <name type="scientific">Coralloluteibacterium stylophorae</name>
    <dbReference type="NCBI Taxonomy" id="1776034"/>
    <lineage>
        <taxon>Bacteria</taxon>
        <taxon>Pseudomonadati</taxon>
        <taxon>Pseudomonadota</taxon>
        <taxon>Gammaproteobacteria</taxon>
        <taxon>Lysobacterales</taxon>
        <taxon>Lysobacteraceae</taxon>
        <taxon>Coralloluteibacterium</taxon>
    </lineage>
</organism>
<evidence type="ECO:0000313" key="9">
    <source>
        <dbReference type="Proteomes" id="UP000675747"/>
    </source>
</evidence>
<comment type="similarity">
    <text evidence="6">Belongs to the vsr family.</text>
</comment>
<dbReference type="GO" id="GO:0006298">
    <property type="term" value="P:mismatch repair"/>
    <property type="evidence" value="ECO:0007669"/>
    <property type="project" value="UniProtKB-UniRule"/>
</dbReference>
<keyword evidence="9" id="KW-1185">Reference proteome</keyword>
<evidence type="ECO:0000313" key="7">
    <source>
        <dbReference type="EMBL" id="MBR0563814.1"/>
    </source>
</evidence>
<reference evidence="8 9" key="1">
    <citation type="journal article" date="2021" name="Microbiol. Resour. Announc.">
        <title>Draft Genome Sequence of Coralloluteibacterium stylophorae LMG 29479T.</title>
        <authorList>
            <person name="Karlyshev A.V."/>
            <person name="Kudryashova E.B."/>
            <person name="Ariskina E.V."/>
            <person name="Conroy A.P."/>
            <person name="Abidueva E.Y."/>
        </authorList>
    </citation>
    <scope>NUCLEOTIDE SEQUENCE [LARGE SCALE GENOMIC DNA]</scope>
    <source>
        <strain evidence="8 9">LMG 29479</strain>
    </source>
</reference>
<dbReference type="CDD" id="cd00221">
    <property type="entry name" value="Vsr"/>
    <property type="match status" value="1"/>
</dbReference>
<sequence length="148" mass="17103">MPEKINPETRSRMMSGIRGSNTKPELLIRSGLHAAGFRFRLHARALPGRPDLVLPRWRVAVFAHGCFWHGHKGCGYFRIPKTRTEFWTEKIAANARRDEMAIQALHALKWRIAVVWECALRQAPEQTLAELAGFIRSDRSYIEIRELK</sequence>
<evidence type="ECO:0000313" key="8">
    <source>
        <dbReference type="EMBL" id="MBS7456826.1"/>
    </source>
</evidence>
<keyword evidence="2 6" id="KW-0255">Endonuclease</keyword>
<evidence type="ECO:0000256" key="4">
    <source>
        <dbReference type="ARBA" id="ARBA00022801"/>
    </source>
</evidence>
<evidence type="ECO:0000256" key="3">
    <source>
        <dbReference type="ARBA" id="ARBA00022763"/>
    </source>
</evidence>
<accession>A0A8J8AZI8</accession>
<keyword evidence="4 6" id="KW-0378">Hydrolase</keyword>
<dbReference type="GO" id="GO:0004519">
    <property type="term" value="F:endonuclease activity"/>
    <property type="evidence" value="ECO:0007669"/>
    <property type="project" value="UniProtKB-KW"/>
</dbReference>
<evidence type="ECO:0000256" key="2">
    <source>
        <dbReference type="ARBA" id="ARBA00022759"/>
    </source>
</evidence>
<evidence type="ECO:0000256" key="5">
    <source>
        <dbReference type="ARBA" id="ARBA00023204"/>
    </source>
</evidence>
<dbReference type="Pfam" id="PF03852">
    <property type="entry name" value="Vsr"/>
    <property type="match status" value="1"/>
</dbReference>
<gene>
    <name evidence="7" type="primary">vsr</name>
    <name evidence="8" type="ORF">KB893_006730</name>
    <name evidence="7" type="ORF">KB893_15025</name>
</gene>
<dbReference type="PIRSF" id="PIRSF018267">
    <property type="entry name" value="VSR_endonuc"/>
    <property type="match status" value="1"/>
</dbReference>
<evidence type="ECO:0000256" key="1">
    <source>
        <dbReference type="ARBA" id="ARBA00022722"/>
    </source>
</evidence>
<dbReference type="Gene3D" id="3.40.960.10">
    <property type="entry name" value="VSR Endonuclease"/>
    <property type="match status" value="1"/>
</dbReference>
<proteinExistence type="inferred from homology"/>
<protein>
    <recommendedName>
        <fullName evidence="6">Very short patch repair endonuclease</fullName>
        <ecNumber evidence="6">3.1.-.-</ecNumber>
    </recommendedName>
</protein>
<dbReference type="InterPro" id="IPR004603">
    <property type="entry name" value="DNA_mismatch_endonuc_vsr"/>
</dbReference>
<dbReference type="NCBIfam" id="TIGR00632">
    <property type="entry name" value="vsr"/>
    <property type="match status" value="1"/>
</dbReference>
<dbReference type="InterPro" id="IPR011335">
    <property type="entry name" value="Restrct_endonuc-II-like"/>
</dbReference>
<keyword evidence="3 6" id="KW-0227">DNA damage</keyword>
<evidence type="ECO:0000256" key="6">
    <source>
        <dbReference type="PIRNR" id="PIRNR018267"/>
    </source>
</evidence>
<keyword evidence="1 6" id="KW-0540">Nuclease</keyword>
<dbReference type="SUPFAM" id="SSF52980">
    <property type="entry name" value="Restriction endonuclease-like"/>
    <property type="match status" value="1"/>
</dbReference>
<dbReference type="RefSeq" id="WP_211927707.1">
    <property type="nucleotide sequence ID" value="NZ_JAGQFT020000004.1"/>
</dbReference>
<dbReference type="EMBL" id="JAGQFT010000181">
    <property type="protein sequence ID" value="MBR0563814.1"/>
    <property type="molecule type" value="Genomic_DNA"/>
</dbReference>
<dbReference type="EC" id="3.1.-.-" evidence="6"/>
<reference evidence="7" key="2">
    <citation type="submission" date="2021-04" db="EMBL/GenBank/DDBJ databases">
        <authorList>
            <person name="Karlyshev A.V."/>
        </authorList>
    </citation>
    <scope>NUCLEOTIDE SEQUENCE</scope>
    <source>
        <strain evidence="7">LMG 29479</strain>
    </source>
</reference>
<name>A0A8J8AZI8_9GAMM</name>